<dbReference type="EMBL" id="CP040638">
    <property type="protein sequence ID" value="QCW05100.1"/>
    <property type="molecule type" value="Genomic_DNA"/>
</dbReference>
<dbReference type="KEGG" id="npl:FGF80_17760"/>
<evidence type="ECO:0000313" key="2">
    <source>
        <dbReference type="Proteomes" id="UP000307562"/>
    </source>
</evidence>
<dbReference type="GeneID" id="96157897"/>
<proteinExistence type="predicted"/>
<evidence type="ECO:0008006" key="3">
    <source>
        <dbReference type="Google" id="ProtNLM"/>
    </source>
</evidence>
<name>A0A4P9TM26_9EURY</name>
<keyword evidence="2" id="KW-1185">Reference proteome</keyword>
<protein>
    <recommendedName>
        <fullName evidence="3">DUF2238 domain-containing protein</fullName>
    </recommendedName>
</protein>
<sequence length="185" mass="20068">MTASAERTAQRGLRCTLLAVFVVGVRRRDPGAVVNAIVAAIGTCLPDFAERAYGIELRPWQRLYVRLGMVTHAVGMLGPYDDVWWWDHLTHTHSSSILAGAVFALSRHRGRDPGPRVVAVVVCLGLLWELLEYAVHSAGNRLGLEPVLVSYGPKDTALDLVFDLVGALLVLAFGDRILGDLAADS</sequence>
<dbReference type="InterPro" id="IPR014509">
    <property type="entry name" value="YjdF-like"/>
</dbReference>
<accession>A0A4P9TM26</accession>
<dbReference type="Pfam" id="PF09997">
    <property type="entry name" value="DUF2238"/>
    <property type="match status" value="1"/>
</dbReference>
<reference evidence="2" key="1">
    <citation type="submission" date="2019-05" db="EMBL/GenBank/DDBJ databases">
        <title>Complete Genome Sequence and Methylation Pattern of the Halophilic Archaeon Natrinema pallidum BOL6-1.</title>
        <authorList>
            <person name="DasSarma P."/>
            <person name="DasSarma B.P."/>
            <person name="DasSarma S.L."/>
            <person name="Martinez F.L."/>
            <person name="Guzman D."/>
            <person name="Roberts R.J."/>
            <person name="DasSarma S."/>
        </authorList>
    </citation>
    <scope>NUCLEOTIDE SEQUENCE [LARGE SCALE GENOMIC DNA]</scope>
    <source>
        <strain evidence="2">BOL6-1</strain>
        <plasmid evidence="2">pnpa200</plasmid>
    </source>
</reference>
<organism evidence="1 2">
    <name type="scientific">Natrinema pallidum</name>
    <dbReference type="NCBI Taxonomy" id="69527"/>
    <lineage>
        <taxon>Archaea</taxon>
        <taxon>Methanobacteriati</taxon>
        <taxon>Methanobacteriota</taxon>
        <taxon>Stenosarchaea group</taxon>
        <taxon>Halobacteria</taxon>
        <taxon>Halobacteriales</taxon>
        <taxon>Natrialbaceae</taxon>
        <taxon>Natrinema</taxon>
    </lineage>
</organism>
<gene>
    <name evidence="1" type="ORF">FGF80_17760</name>
</gene>
<keyword evidence="1" id="KW-0614">Plasmid</keyword>
<dbReference type="AlphaFoldDB" id="A0A4P9TM26"/>
<geneLocation type="plasmid" evidence="2">
    <name>pnpa200</name>
</geneLocation>
<evidence type="ECO:0000313" key="1">
    <source>
        <dbReference type="EMBL" id="QCW05100.1"/>
    </source>
</evidence>
<dbReference type="Proteomes" id="UP000307562">
    <property type="component" value="Plasmid pNPA200"/>
</dbReference>
<dbReference type="RefSeq" id="WP_006187323.1">
    <property type="nucleotide sequence ID" value="NZ_CP040638.1"/>
</dbReference>